<dbReference type="Pfam" id="PF20700">
    <property type="entry name" value="Mutator"/>
    <property type="match status" value="1"/>
</dbReference>
<keyword evidence="4" id="KW-1185">Reference proteome</keyword>
<organism evidence="3 4">
    <name type="scientific">Mycetomoellerius zeteki</name>
    <dbReference type="NCBI Taxonomy" id="64791"/>
    <lineage>
        <taxon>Eukaryota</taxon>
        <taxon>Metazoa</taxon>
        <taxon>Ecdysozoa</taxon>
        <taxon>Arthropoda</taxon>
        <taxon>Hexapoda</taxon>
        <taxon>Insecta</taxon>
        <taxon>Pterygota</taxon>
        <taxon>Neoptera</taxon>
        <taxon>Endopterygota</taxon>
        <taxon>Hymenoptera</taxon>
        <taxon>Apocrita</taxon>
        <taxon>Aculeata</taxon>
        <taxon>Formicoidea</taxon>
        <taxon>Formicidae</taxon>
        <taxon>Myrmicinae</taxon>
        <taxon>Mycetomoellerius</taxon>
    </lineage>
</organism>
<evidence type="ECO:0000259" key="2">
    <source>
        <dbReference type="Pfam" id="PF20700"/>
    </source>
</evidence>
<feature type="domain" description="Mutator-like transposase" evidence="2">
    <location>
        <begin position="58"/>
        <end position="176"/>
    </location>
</feature>
<evidence type="ECO:0000313" key="3">
    <source>
        <dbReference type="EMBL" id="KYQ60565.1"/>
    </source>
</evidence>
<proteinExistence type="predicted"/>
<dbReference type="Proteomes" id="UP000075809">
    <property type="component" value="Unassembled WGS sequence"/>
</dbReference>
<feature type="non-terminal residue" evidence="3">
    <location>
        <position position="1"/>
    </location>
</feature>
<dbReference type="AlphaFoldDB" id="A0A151XJT8"/>
<protein>
    <recommendedName>
        <fullName evidence="2">Mutator-like transposase domain-containing protein</fullName>
    </recommendedName>
</protein>
<evidence type="ECO:0000256" key="1">
    <source>
        <dbReference type="SAM" id="MobiDB-lite"/>
    </source>
</evidence>
<name>A0A151XJT8_9HYME</name>
<gene>
    <name evidence="3" type="ORF">ALC60_00376</name>
</gene>
<evidence type="ECO:0000313" key="4">
    <source>
        <dbReference type="Proteomes" id="UP000075809"/>
    </source>
</evidence>
<accession>A0A151XJT8</accession>
<dbReference type="InterPro" id="IPR049012">
    <property type="entry name" value="Mutator_transp_dom"/>
</dbReference>
<reference evidence="3 4" key="1">
    <citation type="submission" date="2015-09" db="EMBL/GenBank/DDBJ databases">
        <title>Trachymyrmex zeteki WGS genome.</title>
        <authorList>
            <person name="Nygaard S."/>
            <person name="Hu H."/>
            <person name="Boomsma J."/>
            <person name="Zhang G."/>
        </authorList>
    </citation>
    <scope>NUCLEOTIDE SEQUENCE [LARGE SCALE GENOMIC DNA]</scope>
    <source>
        <strain evidence="3">Tzet28-1</strain>
        <tissue evidence="3">Whole body</tissue>
    </source>
</reference>
<dbReference type="EMBL" id="KQ982064">
    <property type="protein sequence ID" value="KYQ60565.1"/>
    <property type="molecule type" value="Genomic_DNA"/>
</dbReference>
<sequence length="331" mass="37392">KRRFSGNQHTSEQNTSNTSASARKISKNNSDFEVNVDTTLQYIIVNFVMFLTLQNLLICKTCKSDIKFLKRSEKGLGFQLVVQCKCENENRIPSSPQIGQTYEINRRLIFAMRLIGVGYQGICNFCGFMDIGTGFGKKSYYNIIDNIWIAAKSVTESVFRKAVEEEKVKNEKAEANGNLDTFKHPPALDNEIEPLLRKVFEDLTTDDLLKRCLGADTQNCNESYNSCVWNLAPKHSFVGRKIVEIAAFCAACTFNEGLQPLLKIMETMEVTIGKNAVSLVQRRDESRITFSNGRSLEASKEHRTEIRLQRVAVNEAYEDEEGLMYGTGIAD</sequence>
<feature type="region of interest" description="Disordered" evidence="1">
    <location>
        <begin position="1"/>
        <end position="24"/>
    </location>
</feature>